<dbReference type="STRING" id="4829.A0A168Q1B4"/>
<dbReference type="SUPFAM" id="SSF53335">
    <property type="entry name" value="S-adenosyl-L-methionine-dependent methyltransferases"/>
    <property type="match status" value="1"/>
</dbReference>
<keyword evidence="3" id="KW-0808">Transferase</keyword>
<dbReference type="Pfam" id="PF08241">
    <property type="entry name" value="Methyltransf_11"/>
    <property type="match status" value="1"/>
</dbReference>
<feature type="domain" description="Methyltransferase type 11" evidence="4">
    <location>
        <begin position="39"/>
        <end position="127"/>
    </location>
</feature>
<dbReference type="GO" id="GO:0032259">
    <property type="term" value="P:methylation"/>
    <property type="evidence" value="ECO:0007669"/>
    <property type="project" value="UniProtKB-KW"/>
</dbReference>
<dbReference type="GO" id="GO:0008757">
    <property type="term" value="F:S-adenosylmethionine-dependent methyltransferase activity"/>
    <property type="evidence" value="ECO:0007669"/>
    <property type="project" value="InterPro"/>
</dbReference>
<dbReference type="Proteomes" id="UP000078561">
    <property type="component" value="Unassembled WGS sequence"/>
</dbReference>
<keyword evidence="2" id="KW-0489">Methyltransferase</keyword>
<dbReference type="AlphaFoldDB" id="A0A168Q1B4"/>
<evidence type="ECO:0000313" key="6">
    <source>
        <dbReference type="Proteomes" id="UP000078561"/>
    </source>
</evidence>
<gene>
    <name evidence="5" type="primary">ABSGL_09155.1 scaffold 10682</name>
</gene>
<dbReference type="CDD" id="cd02440">
    <property type="entry name" value="AdoMet_MTases"/>
    <property type="match status" value="1"/>
</dbReference>
<dbReference type="Gene3D" id="3.40.50.150">
    <property type="entry name" value="Vaccinia Virus protein VP39"/>
    <property type="match status" value="1"/>
</dbReference>
<comment type="similarity">
    <text evidence="1">Belongs to the methyltransferase superfamily.</text>
</comment>
<dbReference type="EMBL" id="LT554077">
    <property type="protein sequence ID" value="SAM03337.1"/>
    <property type="molecule type" value="Genomic_DNA"/>
</dbReference>
<dbReference type="PANTHER" id="PTHR44942">
    <property type="entry name" value="METHYLTRANSF_11 DOMAIN-CONTAINING PROTEIN"/>
    <property type="match status" value="1"/>
</dbReference>
<proteinExistence type="inferred from homology"/>
<dbReference type="OMA" id="RTWSAYH"/>
<dbReference type="PANTHER" id="PTHR44942:SF4">
    <property type="entry name" value="METHYLTRANSFERASE TYPE 11 DOMAIN-CONTAINING PROTEIN"/>
    <property type="match status" value="1"/>
</dbReference>
<evidence type="ECO:0000256" key="3">
    <source>
        <dbReference type="ARBA" id="ARBA00022679"/>
    </source>
</evidence>
<dbReference type="InParanoid" id="A0A168Q1B4"/>
<protein>
    <recommendedName>
        <fullName evidence="4">Methyltransferase type 11 domain-containing protein</fullName>
    </recommendedName>
</protein>
<accession>A0A168Q1B4</accession>
<name>A0A168Q1B4_ABSGL</name>
<sequence>MSDKVNYKGASYSKFRPTYSERLYSLIYNFHQGAWDQAVDIGTGTGQGAIELSKQFKHVHGVDRLPEMINNAIPKENVTYSVGSAEQLDFADHSVDMVTVATAFHWFDHAVFFDQVKRVLKPDGTLAVWSYYFPVIKNNEKATTILNEITRTNGPLQRYSDPNVKYVINMYRDFTFPFKNVDYYISPSSEDITNLSKPCGGSLMEKTMSLEEFGNYLKTASAYVNFKKECEKEGAVEQDPVDDVINRIADLMMVEDKGATMVDLEWPLVLVLCSNN</sequence>
<dbReference type="OrthoDB" id="10027013at2759"/>
<dbReference type="InterPro" id="IPR051052">
    <property type="entry name" value="Diverse_substrate_MTase"/>
</dbReference>
<keyword evidence="6" id="KW-1185">Reference proteome</keyword>
<dbReference type="InterPro" id="IPR029063">
    <property type="entry name" value="SAM-dependent_MTases_sf"/>
</dbReference>
<evidence type="ECO:0000313" key="5">
    <source>
        <dbReference type="EMBL" id="SAM03337.1"/>
    </source>
</evidence>
<reference evidence="5" key="1">
    <citation type="submission" date="2016-04" db="EMBL/GenBank/DDBJ databases">
        <authorList>
            <person name="Evans L.H."/>
            <person name="Alamgir A."/>
            <person name="Owens N."/>
            <person name="Weber N.D."/>
            <person name="Virtaneva K."/>
            <person name="Barbian K."/>
            <person name="Babar A."/>
            <person name="Rosenke K."/>
        </authorList>
    </citation>
    <scope>NUCLEOTIDE SEQUENCE [LARGE SCALE GENOMIC DNA]</scope>
    <source>
        <strain evidence="5">CBS 101.48</strain>
    </source>
</reference>
<dbReference type="InterPro" id="IPR013216">
    <property type="entry name" value="Methyltransf_11"/>
</dbReference>
<evidence type="ECO:0000256" key="2">
    <source>
        <dbReference type="ARBA" id="ARBA00022603"/>
    </source>
</evidence>
<organism evidence="5">
    <name type="scientific">Absidia glauca</name>
    <name type="common">Pin mould</name>
    <dbReference type="NCBI Taxonomy" id="4829"/>
    <lineage>
        <taxon>Eukaryota</taxon>
        <taxon>Fungi</taxon>
        <taxon>Fungi incertae sedis</taxon>
        <taxon>Mucoromycota</taxon>
        <taxon>Mucoromycotina</taxon>
        <taxon>Mucoromycetes</taxon>
        <taxon>Mucorales</taxon>
        <taxon>Cunninghamellaceae</taxon>
        <taxon>Absidia</taxon>
    </lineage>
</organism>
<evidence type="ECO:0000256" key="1">
    <source>
        <dbReference type="ARBA" id="ARBA00008361"/>
    </source>
</evidence>
<evidence type="ECO:0000259" key="4">
    <source>
        <dbReference type="Pfam" id="PF08241"/>
    </source>
</evidence>